<reference evidence="2" key="1">
    <citation type="submission" date="2021-02" db="EMBL/GenBank/DDBJ databases">
        <authorList>
            <person name="Dougan E. K."/>
            <person name="Rhodes N."/>
            <person name="Thang M."/>
            <person name="Chan C."/>
        </authorList>
    </citation>
    <scope>NUCLEOTIDE SEQUENCE</scope>
</reference>
<dbReference type="EMBL" id="CAJNDS010000026">
    <property type="protein sequence ID" value="CAE6923386.1"/>
    <property type="molecule type" value="Genomic_DNA"/>
</dbReference>
<feature type="compositionally biased region" description="Acidic residues" evidence="1">
    <location>
        <begin position="66"/>
        <end position="86"/>
    </location>
</feature>
<protein>
    <submittedName>
        <fullName evidence="2">Eno2 protein</fullName>
    </submittedName>
</protein>
<dbReference type="OrthoDB" id="487215at2759"/>
<keyword evidence="3" id="KW-1185">Reference proteome</keyword>
<accession>A0A812G9H9</accession>
<feature type="compositionally biased region" description="Basic and acidic residues" evidence="1">
    <location>
        <begin position="160"/>
        <end position="169"/>
    </location>
</feature>
<gene>
    <name evidence="2" type="primary">Eno2</name>
    <name evidence="2" type="ORF">SNAT2548_LOCUS549</name>
</gene>
<name>A0A812G9H9_9DINO</name>
<dbReference type="Proteomes" id="UP000604046">
    <property type="component" value="Unassembled WGS sequence"/>
</dbReference>
<feature type="region of interest" description="Disordered" evidence="1">
    <location>
        <begin position="299"/>
        <end position="322"/>
    </location>
</feature>
<comment type="caution">
    <text evidence="2">The sequence shown here is derived from an EMBL/GenBank/DDBJ whole genome shotgun (WGS) entry which is preliminary data.</text>
</comment>
<evidence type="ECO:0000313" key="3">
    <source>
        <dbReference type="Proteomes" id="UP000604046"/>
    </source>
</evidence>
<dbReference type="AlphaFoldDB" id="A0A812G9H9"/>
<feature type="region of interest" description="Disordered" evidence="1">
    <location>
        <begin position="154"/>
        <end position="175"/>
    </location>
</feature>
<evidence type="ECO:0000256" key="1">
    <source>
        <dbReference type="SAM" id="MobiDB-lite"/>
    </source>
</evidence>
<evidence type="ECO:0000313" key="2">
    <source>
        <dbReference type="EMBL" id="CAE6923386.1"/>
    </source>
</evidence>
<organism evidence="2 3">
    <name type="scientific">Symbiodinium natans</name>
    <dbReference type="NCBI Taxonomy" id="878477"/>
    <lineage>
        <taxon>Eukaryota</taxon>
        <taxon>Sar</taxon>
        <taxon>Alveolata</taxon>
        <taxon>Dinophyceae</taxon>
        <taxon>Suessiales</taxon>
        <taxon>Symbiodiniaceae</taxon>
        <taxon>Symbiodinium</taxon>
    </lineage>
</organism>
<sequence length="499" mass="54885">MASVAYKDFLKDVLGGAADEIEERDEKLLGQNCDIFAIPEDKEDSNEEEEKMEDKAGETVCFAMDSSDDDNDSDVDSEEWDLEDAYNFDPERVAELLKNPDVSEEDLVESLQETMAEAMILRMTAEDPDVEASRPTCQEDISGLMTPPAQPATFDATTPDPKELSKKLEQVPGRVRRSSINRRGALDDVAKSAVKNHRKSIACIASAKMGSDEGNKDKIQQALTNSKKRHRMSMCKAVEMLDLAGFRDEEDKEVVSNKLETLQKCVLKARALHRQTVAKVALETVGGDLLPASELAKAGEGTAEASKDGNAKASSSAEKPRVISNLSASAREFKPSAKQESIEQKIKNAVKAAHQRAQKEQGTVEPPPRGYDEWGNPYAQGWGSHYQQCDYGYVQGYDQGYNTGYNQMYSQGCGQAYDPTWNNGCGYAQGSPPWQQMPQQQNWMQGNPGQNCWMTPEGAQAAYGSNCYNYYGGNYAGYGQSQQPSYGGPPWQNAAWGSA</sequence>
<proteinExistence type="predicted"/>
<feature type="region of interest" description="Disordered" evidence="1">
    <location>
        <begin position="63"/>
        <end position="87"/>
    </location>
</feature>